<gene>
    <name evidence="6" type="ORF">RSO01_10390</name>
</gene>
<name>A0A512N4I8_9HYPH</name>
<proteinExistence type="predicted"/>
<dbReference type="RefSeq" id="WP_147146912.1">
    <property type="nucleotide sequence ID" value="NZ_BKAJ01000018.1"/>
</dbReference>
<evidence type="ECO:0000256" key="3">
    <source>
        <dbReference type="ARBA" id="ARBA00023163"/>
    </source>
</evidence>
<dbReference type="InterPro" id="IPR050595">
    <property type="entry name" value="Bact_response_regulator"/>
</dbReference>
<keyword evidence="3" id="KW-0804">Transcription</keyword>
<dbReference type="OrthoDB" id="7774278at2"/>
<dbReference type="InterPro" id="IPR011006">
    <property type="entry name" value="CheY-like_superfamily"/>
</dbReference>
<keyword evidence="1 4" id="KW-0597">Phosphoprotein</keyword>
<protein>
    <submittedName>
        <fullName evidence="6">Response regulator</fullName>
    </submittedName>
</protein>
<dbReference type="Proteomes" id="UP000321058">
    <property type="component" value="Unassembled WGS sequence"/>
</dbReference>
<evidence type="ECO:0000256" key="1">
    <source>
        <dbReference type="ARBA" id="ARBA00022553"/>
    </source>
</evidence>
<dbReference type="PANTHER" id="PTHR44591">
    <property type="entry name" value="STRESS RESPONSE REGULATOR PROTEIN 1"/>
    <property type="match status" value="1"/>
</dbReference>
<evidence type="ECO:0000256" key="2">
    <source>
        <dbReference type="ARBA" id="ARBA00023015"/>
    </source>
</evidence>
<feature type="modified residue" description="4-aspartylphosphate" evidence="4">
    <location>
        <position position="53"/>
    </location>
</feature>
<dbReference type="AlphaFoldDB" id="A0A512N4I8"/>
<accession>A0A512N4I8</accession>
<dbReference type="InterPro" id="IPR001789">
    <property type="entry name" value="Sig_transdc_resp-reg_receiver"/>
</dbReference>
<evidence type="ECO:0000313" key="7">
    <source>
        <dbReference type="Proteomes" id="UP000321058"/>
    </source>
</evidence>
<evidence type="ECO:0000313" key="6">
    <source>
        <dbReference type="EMBL" id="GEP53873.1"/>
    </source>
</evidence>
<dbReference type="PANTHER" id="PTHR44591:SF3">
    <property type="entry name" value="RESPONSE REGULATORY DOMAIN-CONTAINING PROTEIN"/>
    <property type="match status" value="1"/>
</dbReference>
<organism evidence="6 7">
    <name type="scientific">Reyranella soli</name>
    <dbReference type="NCBI Taxonomy" id="1230389"/>
    <lineage>
        <taxon>Bacteria</taxon>
        <taxon>Pseudomonadati</taxon>
        <taxon>Pseudomonadota</taxon>
        <taxon>Alphaproteobacteria</taxon>
        <taxon>Hyphomicrobiales</taxon>
        <taxon>Reyranellaceae</taxon>
        <taxon>Reyranella</taxon>
    </lineage>
</organism>
<sequence>MLKVLIAEDELMIADLLEETLIMSGYEVCGIARTVEEAVALADLHKPDLAVLDVRLAQGSRGPDIARRLGSRETIGILYATGEDARSSTLTLADGSASIAKPYHVEDVARALVIVREIMTLGTATPPFPPGFRLLPELAPLSAHASLA</sequence>
<evidence type="ECO:0000259" key="5">
    <source>
        <dbReference type="PROSITE" id="PS50110"/>
    </source>
</evidence>
<dbReference type="SUPFAM" id="SSF52172">
    <property type="entry name" value="CheY-like"/>
    <property type="match status" value="1"/>
</dbReference>
<dbReference type="Gene3D" id="3.40.50.2300">
    <property type="match status" value="1"/>
</dbReference>
<dbReference type="PROSITE" id="PS50110">
    <property type="entry name" value="RESPONSE_REGULATORY"/>
    <property type="match status" value="1"/>
</dbReference>
<evidence type="ECO:0000256" key="4">
    <source>
        <dbReference type="PROSITE-ProRule" id="PRU00169"/>
    </source>
</evidence>
<dbReference type="Pfam" id="PF00072">
    <property type="entry name" value="Response_reg"/>
    <property type="match status" value="1"/>
</dbReference>
<keyword evidence="7" id="KW-1185">Reference proteome</keyword>
<dbReference type="SMART" id="SM00448">
    <property type="entry name" value="REC"/>
    <property type="match status" value="1"/>
</dbReference>
<reference evidence="6 7" key="1">
    <citation type="submission" date="2019-07" db="EMBL/GenBank/DDBJ databases">
        <title>Whole genome shotgun sequence of Reyranella soli NBRC 108950.</title>
        <authorList>
            <person name="Hosoyama A."/>
            <person name="Uohara A."/>
            <person name="Ohji S."/>
            <person name="Ichikawa N."/>
        </authorList>
    </citation>
    <scope>NUCLEOTIDE SEQUENCE [LARGE SCALE GENOMIC DNA]</scope>
    <source>
        <strain evidence="6 7">NBRC 108950</strain>
    </source>
</reference>
<keyword evidence="2" id="KW-0805">Transcription regulation</keyword>
<feature type="domain" description="Response regulatory" evidence="5">
    <location>
        <begin position="3"/>
        <end position="116"/>
    </location>
</feature>
<dbReference type="EMBL" id="BKAJ01000018">
    <property type="protein sequence ID" value="GEP53873.1"/>
    <property type="molecule type" value="Genomic_DNA"/>
</dbReference>
<dbReference type="GO" id="GO:0000160">
    <property type="term" value="P:phosphorelay signal transduction system"/>
    <property type="evidence" value="ECO:0007669"/>
    <property type="project" value="InterPro"/>
</dbReference>
<comment type="caution">
    <text evidence="6">The sequence shown here is derived from an EMBL/GenBank/DDBJ whole genome shotgun (WGS) entry which is preliminary data.</text>
</comment>